<dbReference type="GO" id="GO:0015267">
    <property type="term" value="F:channel activity"/>
    <property type="evidence" value="ECO:0007669"/>
    <property type="project" value="InterPro"/>
</dbReference>
<protein>
    <submittedName>
        <fullName evidence="2">Uncharacterized protein</fullName>
    </submittedName>
</protein>
<sequence length="183" mass="21372">MFYMQNYCWESFNSFPVKSVNISGEIIAVFDETRADEIKSLELLKVFPYVMMAYAALMFLPFLVWSRMFATKTRDQLDFLMGGMEEGLTMTIGGLAKSLDGYKGRRLERTTDEETVYQALAKELRKDPNLNEKFESYQKFLLTLAKSNRLSIGYSMRRWLHAIVSVTCTYFLFVTYVQDRVQN</sequence>
<keyword evidence="1" id="KW-0472">Membrane</keyword>
<dbReference type="GO" id="GO:0032732">
    <property type="term" value="P:positive regulation of interleukin-1 production"/>
    <property type="evidence" value="ECO:0007669"/>
    <property type="project" value="InterPro"/>
</dbReference>
<dbReference type="GO" id="GO:0006812">
    <property type="term" value="P:monoatomic cation transport"/>
    <property type="evidence" value="ECO:0007669"/>
    <property type="project" value="InterPro"/>
</dbReference>
<evidence type="ECO:0000256" key="1">
    <source>
        <dbReference type="SAM" id="Phobius"/>
    </source>
</evidence>
<dbReference type="PANTHER" id="PTHR15759">
    <property type="entry name" value="PANNEXIN"/>
    <property type="match status" value="1"/>
</dbReference>
<evidence type="ECO:0000313" key="3">
    <source>
        <dbReference type="Proteomes" id="UP000001307"/>
    </source>
</evidence>
<proteinExistence type="predicted"/>
<gene>
    <name evidence="2" type="ORF">GSOID_T00009542001</name>
</gene>
<reference evidence="2" key="1">
    <citation type="journal article" date="2010" name="Science">
        <title>Plasticity of animal genome architecture unmasked by rapid evolution of a pelagic tunicate.</title>
        <authorList>
            <person name="Denoeud F."/>
            <person name="Henriet S."/>
            <person name="Mungpakdee S."/>
            <person name="Aury J.M."/>
            <person name="Da Silva C."/>
            <person name="Brinkmann H."/>
            <person name="Mikhaleva J."/>
            <person name="Olsen L.C."/>
            <person name="Jubin C."/>
            <person name="Canestro C."/>
            <person name="Bouquet J.M."/>
            <person name="Danks G."/>
            <person name="Poulain J."/>
            <person name="Campsteijn C."/>
            <person name="Adamski M."/>
            <person name="Cross I."/>
            <person name="Yadetie F."/>
            <person name="Muffato M."/>
            <person name="Louis A."/>
            <person name="Butcher S."/>
            <person name="Tsagkogeorga G."/>
            <person name="Konrad A."/>
            <person name="Singh S."/>
            <person name="Jensen M.F."/>
            <person name="Cong E.H."/>
            <person name="Eikeseth-Otteraa H."/>
            <person name="Noel B."/>
            <person name="Anthouard V."/>
            <person name="Porcel B.M."/>
            <person name="Kachouri-Lafond R."/>
            <person name="Nishino A."/>
            <person name="Ugolini M."/>
            <person name="Chourrout P."/>
            <person name="Nishida H."/>
            <person name="Aasland R."/>
            <person name="Huzurbazar S."/>
            <person name="Westhof E."/>
            <person name="Delsuc F."/>
            <person name="Lehrach H."/>
            <person name="Reinhardt R."/>
            <person name="Weissenbach J."/>
            <person name="Roy S.W."/>
            <person name="Artiguenave F."/>
            <person name="Postlethwait J.H."/>
            <person name="Manak J.R."/>
            <person name="Thompson E.M."/>
            <person name="Jaillon O."/>
            <person name="Du Pasquier L."/>
            <person name="Boudinot P."/>
            <person name="Liberles D.A."/>
            <person name="Volff J.N."/>
            <person name="Philippe H."/>
            <person name="Lenhard B."/>
            <person name="Roest Crollius H."/>
            <person name="Wincker P."/>
            <person name="Chourrout D."/>
        </authorList>
    </citation>
    <scope>NUCLEOTIDE SEQUENCE [LARGE SCALE GENOMIC DNA]</scope>
</reference>
<dbReference type="AlphaFoldDB" id="E4XF09"/>
<dbReference type="InterPro" id="IPR039099">
    <property type="entry name" value="Pannexin"/>
</dbReference>
<keyword evidence="1" id="KW-0812">Transmembrane</keyword>
<organism evidence="2">
    <name type="scientific">Oikopleura dioica</name>
    <name type="common">Tunicate</name>
    <dbReference type="NCBI Taxonomy" id="34765"/>
    <lineage>
        <taxon>Eukaryota</taxon>
        <taxon>Metazoa</taxon>
        <taxon>Chordata</taxon>
        <taxon>Tunicata</taxon>
        <taxon>Appendicularia</taxon>
        <taxon>Copelata</taxon>
        <taxon>Oikopleuridae</taxon>
        <taxon>Oikopleura</taxon>
    </lineage>
</organism>
<keyword evidence="1" id="KW-1133">Transmembrane helix</keyword>
<dbReference type="Proteomes" id="UP000001307">
    <property type="component" value="Unassembled WGS sequence"/>
</dbReference>
<dbReference type="InParanoid" id="E4XF09"/>
<evidence type="ECO:0000313" key="2">
    <source>
        <dbReference type="EMBL" id="CBY24193.1"/>
    </source>
</evidence>
<feature type="transmembrane region" description="Helical" evidence="1">
    <location>
        <begin position="46"/>
        <end position="65"/>
    </location>
</feature>
<keyword evidence="3" id="KW-1185">Reference proteome</keyword>
<dbReference type="OrthoDB" id="8620476at2759"/>
<name>E4XF09_OIKDI</name>
<feature type="transmembrane region" description="Helical" evidence="1">
    <location>
        <begin position="159"/>
        <end position="177"/>
    </location>
</feature>
<dbReference type="EMBL" id="FN653044">
    <property type="protein sequence ID" value="CBY24193.1"/>
    <property type="molecule type" value="Genomic_DNA"/>
</dbReference>
<dbReference type="PANTHER" id="PTHR15759:SF6">
    <property type="entry name" value="INNEXIN"/>
    <property type="match status" value="1"/>
</dbReference>
<accession>E4XF09</accession>